<dbReference type="InterPro" id="IPR050486">
    <property type="entry name" value="Mannose-1P_guanyltransferase"/>
</dbReference>
<evidence type="ECO:0000313" key="2">
    <source>
        <dbReference type="EMBL" id="MBM7584676.1"/>
    </source>
</evidence>
<proteinExistence type="predicted"/>
<comment type="caution">
    <text evidence="2">The sequence shown here is derived from an EMBL/GenBank/DDBJ whole genome shotgun (WGS) entry which is preliminary data.</text>
</comment>
<organism evidence="2 3">
    <name type="scientific">Rossellomorea pakistanensis</name>
    <dbReference type="NCBI Taxonomy" id="992288"/>
    <lineage>
        <taxon>Bacteria</taxon>
        <taxon>Bacillati</taxon>
        <taxon>Bacillota</taxon>
        <taxon>Bacilli</taxon>
        <taxon>Bacillales</taxon>
        <taxon>Bacillaceae</taxon>
        <taxon>Rossellomorea</taxon>
    </lineage>
</organism>
<accession>A0ABS2NA01</accession>
<name>A0ABS2NA01_9BACI</name>
<sequence length="351" mass="40768">MKGVILAGGEGKRLRPYTLKTPKPMVPIMNKPVMEYSIKLLKEFGITDIFITIFYKGESIKNYFRNGEEWGVNITYLNEYKPLGSAGGIFKAKDLLDEPFIIISGDAFTNLSIEDVVNFHNQKKALVTIVSKNVENPLEYGICHSDENGKLVSFVEKPNDYKLDVQQVNTGIYVMDPRVIREYPFLGETDFSRDVFPALLRNKERVFVYNTPDYWRDIGSPDSYRKAREDYLRGYVTEVLDYLPDSDWLENIESLNGETNPHNSKYITRLLAPCPSYKKQEVLDLLFQDQHDGRYSNRPEEIFISHWSGGWTRIIDEPSKGFIIYSKASRRNLAKEFANYYLKKIKQWQKV</sequence>
<dbReference type="CDD" id="cd04181">
    <property type="entry name" value="NTP_transferase"/>
    <property type="match status" value="1"/>
</dbReference>
<dbReference type="GO" id="GO:0004615">
    <property type="term" value="F:phosphomannomutase activity"/>
    <property type="evidence" value="ECO:0007669"/>
    <property type="project" value="UniProtKB-EC"/>
</dbReference>
<feature type="domain" description="Nucleotidyl transferase" evidence="1">
    <location>
        <begin position="2"/>
        <end position="232"/>
    </location>
</feature>
<dbReference type="Gene3D" id="3.90.550.10">
    <property type="entry name" value="Spore Coat Polysaccharide Biosynthesis Protein SpsA, Chain A"/>
    <property type="match status" value="1"/>
</dbReference>
<dbReference type="PANTHER" id="PTHR22572">
    <property type="entry name" value="SUGAR-1-PHOSPHATE GUANYL TRANSFERASE"/>
    <property type="match status" value="1"/>
</dbReference>
<reference evidence="2 3" key="1">
    <citation type="submission" date="2021-01" db="EMBL/GenBank/DDBJ databases">
        <title>Genomic Encyclopedia of Type Strains, Phase IV (KMG-IV): sequencing the most valuable type-strain genomes for metagenomic binning, comparative biology and taxonomic classification.</title>
        <authorList>
            <person name="Goeker M."/>
        </authorList>
    </citation>
    <scope>NUCLEOTIDE SEQUENCE [LARGE SCALE GENOMIC DNA]</scope>
    <source>
        <strain evidence="2 3">DSM 24834</strain>
    </source>
</reference>
<dbReference type="Proteomes" id="UP001646157">
    <property type="component" value="Unassembled WGS sequence"/>
</dbReference>
<keyword evidence="2" id="KW-0548">Nucleotidyltransferase</keyword>
<gene>
    <name evidence="2" type="ORF">JOC86_001213</name>
</gene>
<evidence type="ECO:0000259" key="1">
    <source>
        <dbReference type="Pfam" id="PF00483"/>
    </source>
</evidence>
<keyword evidence="3" id="KW-1185">Reference proteome</keyword>
<keyword evidence="2" id="KW-0413">Isomerase</keyword>
<dbReference type="RefSeq" id="WP_205168905.1">
    <property type="nucleotide sequence ID" value="NZ_JAFBDZ010000001.1"/>
</dbReference>
<evidence type="ECO:0000313" key="3">
    <source>
        <dbReference type="Proteomes" id="UP001646157"/>
    </source>
</evidence>
<dbReference type="InterPro" id="IPR005835">
    <property type="entry name" value="NTP_transferase_dom"/>
</dbReference>
<protein>
    <submittedName>
        <fullName evidence="2">Mannose-1-phosphate guanylyltransferase/phosphomannomutase</fullName>
        <ecNumber evidence="2">2.7.7.13</ecNumber>
        <ecNumber evidence="2">5.4.2.8</ecNumber>
    </submittedName>
</protein>
<dbReference type="GO" id="GO:0004475">
    <property type="term" value="F:mannose-1-phosphate guanylyltransferase (GTP) activity"/>
    <property type="evidence" value="ECO:0007669"/>
    <property type="project" value="UniProtKB-EC"/>
</dbReference>
<dbReference type="SUPFAM" id="SSF53448">
    <property type="entry name" value="Nucleotide-diphospho-sugar transferases"/>
    <property type="match status" value="1"/>
</dbReference>
<dbReference type="EMBL" id="JAFBDZ010000001">
    <property type="protein sequence ID" value="MBM7584676.1"/>
    <property type="molecule type" value="Genomic_DNA"/>
</dbReference>
<keyword evidence="2" id="KW-0808">Transferase</keyword>
<dbReference type="EC" id="5.4.2.8" evidence="2"/>
<dbReference type="InterPro" id="IPR029044">
    <property type="entry name" value="Nucleotide-diphossugar_trans"/>
</dbReference>
<dbReference type="Pfam" id="PF00483">
    <property type="entry name" value="NTP_transferase"/>
    <property type="match status" value="1"/>
</dbReference>
<dbReference type="EC" id="2.7.7.13" evidence="2"/>